<protein>
    <submittedName>
        <fullName evidence="1">Uncharacterized protein</fullName>
    </submittedName>
</protein>
<proteinExistence type="predicted"/>
<evidence type="ECO:0000313" key="2">
    <source>
        <dbReference type="Proteomes" id="UP000720189"/>
    </source>
</evidence>
<dbReference type="InterPro" id="IPR052895">
    <property type="entry name" value="HetReg/Transcr_Mod"/>
</dbReference>
<dbReference type="AlphaFoldDB" id="A0A9P9FXS7"/>
<dbReference type="GeneID" id="70220970"/>
<evidence type="ECO:0000313" key="1">
    <source>
        <dbReference type="EMBL" id="KAH7203107.1"/>
    </source>
</evidence>
<organism evidence="1 2">
    <name type="scientific">Fusarium redolens</name>
    <dbReference type="NCBI Taxonomy" id="48865"/>
    <lineage>
        <taxon>Eukaryota</taxon>
        <taxon>Fungi</taxon>
        <taxon>Dikarya</taxon>
        <taxon>Ascomycota</taxon>
        <taxon>Pezizomycotina</taxon>
        <taxon>Sordariomycetes</taxon>
        <taxon>Hypocreomycetidae</taxon>
        <taxon>Hypocreales</taxon>
        <taxon>Nectriaceae</taxon>
        <taxon>Fusarium</taxon>
        <taxon>Fusarium redolens species complex</taxon>
    </lineage>
</organism>
<comment type="caution">
    <text evidence="1">The sequence shown here is derived from an EMBL/GenBank/DDBJ whole genome shotgun (WGS) entry which is preliminary data.</text>
</comment>
<dbReference type="Proteomes" id="UP000720189">
    <property type="component" value="Unassembled WGS sequence"/>
</dbReference>
<keyword evidence="2" id="KW-1185">Reference proteome</keyword>
<dbReference type="PANTHER" id="PTHR24148:SF82">
    <property type="entry name" value="HETEROKARYON INCOMPATIBILITY DOMAIN-CONTAINING PROTEIN"/>
    <property type="match status" value="1"/>
</dbReference>
<dbReference type="PANTHER" id="PTHR24148">
    <property type="entry name" value="ANKYRIN REPEAT DOMAIN-CONTAINING PROTEIN 39 HOMOLOG-RELATED"/>
    <property type="match status" value="1"/>
</dbReference>
<gene>
    <name evidence="1" type="ORF">BKA55DRAFT_547376</name>
</gene>
<name>A0A9P9FXS7_FUSRE</name>
<dbReference type="EMBL" id="JAGMUX010000044">
    <property type="protein sequence ID" value="KAH7203107.1"/>
    <property type="molecule type" value="Genomic_DNA"/>
</dbReference>
<sequence length="213" mass="23403">MTNAHGSLSCNAVTYSSGVSWVGGSQEQPGWLDDDLAVDAAAKALKAFIKAPWWERIWTVQAPILPHQATVFWGPCEISWDSMRKAADGFFENSAPGIPRAFGDNGSVVDLQCVMRGLHITRREPLFQILWRWRNRHATDPRDKVYGVLGFRDDVSLPTIAKCNCSFDAREVYEQTTIGLIDASGDLLPLIGRGGEGSDIPGIASWAVDWNGV</sequence>
<dbReference type="OrthoDB" id="2157530at2759"/>
<reference evidence="1" key="1">
    <citation type="journal article" date="2021" name="Nat. Commun.">
        <title>Genetic determinants of endophytism in the Arabidopsis root mycobiome.</title>
        <authorList>
            <person name="Mesny F."/>
            <person name="Miyauchi S."/>
            <person name="Thiergart T."/>
            <person name="Pickel B."/>
            <person name="Atanasova L."/>
            <person name="Karlsson M."/>
            <person name="Huettel B."/>
            <person name="Barry K.W."/>
            <person name="Haridas S."/>
            <person name="Chen C."/>
            <person name="Bauer D."/>
            <person name="Andreopoulos W."/>
            <person name="Pangilinan J."/>
            <person name="LaButti K."/>
            <person name="Riley R."/>
            <person name="Lipzen A."/>
            <person name="Clum A."/>
            <person name="Drula E."/>
            <person name="Henrissat B."/>
            <person name="Kohler A."/>
            <person name="Grigoriev I.V."/>
            <person name="Martin F.M."/>
            <person name="Hacquard S."/>
        </authorList>
    </citation>
    <scope>NUCLEOTIDE SEQUENCE</scope>
    <source>
        <strain evidence="1">MPI-CAGE-AT-0023</strain>
    </source>
</reference>
<accession>A0A9P9FXS7</accession>
<dbReference type="RefSeq" id="XP_046040761.1">
    <property type="nucleotide sequence ID" value="XM_046191016.1"/>
</dbReference>